<keyword evidence="7" id="KW-1185">Reference proteome</keyword>
<evidence type="ECO:0000256" key="3">
    <source>
        <dbReference type="RuleBase" id="RU003719"/>
    </source>
</evidence>
<dbReference type="EMBL" id="JAPFQI010000001">
    <property type="protein sequence ID" value="MCW8084159.1"/>
    <property type="molecule type" value="Genomic_DNA"/>
</dbReference>
<dbReference type="PANTHER" id="PTHR10996">
    <property type="entry name" value="2-HYDROXYACID DEHYDROGENASE-RELATED"/>
    <property type="match status" value="1"/>
</dbReference>
<comment type="similarity">
    <text evidence="3">Belongs to the D-isomer specific 2-hydroxyacid dehydrogenase family.</text>
</comment>
<reference evidence="6 7" key="1">
    <citation type="submission" date="2022-10" db="EMBL/GenBank/DDBJ databases">
        <title>Roseococcus glaciei nov., sp. nov., isolated from glacier.</title>
        <authorList>
            <person name="Liu Q."/>
            <person name="Xin Y.-H."/>
        </authorList>
    </citation>
    <scope>NUCLEOTIDE SEQUENCE [LARGE SCALE GENOMIC DNA]</scope>
    <source>
        <strain evidence="6 7">MDT2-1-1</strain>
    </source>
</reference>
<keyword evidence="1 3" id="KW-0560">Oxidoreductase</keyword>
<accession>A0ABT3NRF0</accession>
<dbReference type="InterPro" id="IPR036291">
    <property type="entry name" value="NAD(P)-bd_dom_sf"/>
</dbReference>
<dbReference type="PANTHER" id="PTHR10996:SF178">
    <property type="entry name" value="2-HYDROXYACID DEHYDROGENASE YGL185C-RELATED"/>
    <property type="match status" value="1"/>
</dbReference>
<dbReference type="InterPro" id="IPR006140">
    <property type="entry name" value="D-isomer_DH_NAD-bd"/>
</dbReference>
<sequence>MLLQIASIGLLADRLLTEEFDAVRLWEQPDAWLTRHGAEVELVATSVRAGCGPEMLAALPRLRAISSWGVGHETLDVAGARARGIGVATTPEVLDDCVADLAWGLLMAVARRIPAADRHVRAGEWTEVGRFPLSTKVSGKRLGVLGLGRIGAAIARRGEGFAMEVRYHGRGPKPGVAHGFEPSLRELAAWCDFLVVACEGGPATRHLVSAEVLEALGPGGILVNIARGSVVDQAALIAALEAGRLGGAGLDVLENEPGAPLALRRCDNVVLTPHVGSATHETREAMERLVVDNLRAFRRDGTLLTPVRA</sequence>
<dbReference type="CDD" id="cd12156">
    <property type="entry name" value="HPPR"/>
    <property type="match status" value="1"/>
</dbReference>
<evidence type="ECO:0000313" key="6">
    <source>
        <dbReference type="EMBL" id="MCW8084159.1"/>
    </source>
</evidence>
<dbReference type="Gene3D" id="3.40.50.720">
    <property type="entry name" value="NAD(P)-binding Rossmann-like Domain"/>
    <property type="match status" value="2"/>
</dbReference>
<organism evidence="6 7">
    <name type="scientific">Sabulicella glaciei</name>
    <dbReference type="NCBI Taxonomy" id="2984948"/>
    <lineage>
        <taxon>Bacteria</taxon>
        <taxon>Pseudomonadati</taxon>
        <taxon>Pseudomonadota</taxon>
        <taxon>Alphaproteobacteria</taxon>
        <taxon>Acetobacterales</taxon>
        <taxon>Acetobacteraceae</taxon>
        <taxon>Sabulicella</taxon>
    </lineage>
</organism>
<evidence type="ECO:0000259" key="5">
    <source>
        <dbReference type="Pfam" id="PF02826"/>
    </source>
</evidence>
<evidence type="ECO:0000313" key="7">
    <source>
        <dbReference type="Proteomes" id="UP001526430"/>
    </source>
</evidence>
<name>A0ABT3NRF0_9PROT</name>
<comment type="caution">
    <text evidence="6">The sequence shown here is derived from an EMBL/GenBank/DDBJ whole genome shotgun (WGS) entry which is preliminary data.</text>
</comment>
<evidence type="ECO:0000256" key="1">
    <source>
        <dbReference type="ARBA" id="ARBA00023002"/>
    </source>
</evidence>
<dbReference type="SUPFAM" id="SSF52283">
    <property type="entry name" value="Formate/glycerate dehydrogenase catalytic domain-like"/>
    <property type="match status" value="1"/>
</dbReference>
<dbReference type="Pfam" id="PF00389">
    <property type="entry name" value="2-Hacid_dh"/>
    <property type="match status" value="1"/>
</dbReference>
<evidence type="ECO:0000259" key="4">
    <source>
        <dbReference type="Pfam" id="PF00389"/>
    </source>
</evidence>
<feature type="domain" description="D-isomer specific 2-hydroxyacid dehydrogenase NAD-binding" evidence="5">
    <location>
        <begin position="104"/>
        <end position="276"/>
    </location>
</feature>
<dbReference type="InterPro" id="IPR006139">
    <property type="entry name" value="D-isomer_2_OHA_DH_cat_dom"/>
</dbReference>
<dbReference type="RefSeq" id="WP_301587767.1">
    <property type="nucleotide sequence ID" value="NZ_JAPFQI010000001.1"/>
</dbReference>
<protein>
    <submittedName>
        <fullName evidence="6">2-hydroxyacid dehydrogenase</fullName>
    </submittedName>
</protein>
<dbReference type="Proteomes" id="UP001526430">
    <property type="component" value="Unassembled WGS sequence"/>
</dbReference>
<dbReference type="Pfam" id="PF02826">
    <property type="entry name" value="2-Hacid_dh_C"/>
    <property type="match status" value="1"/>
</dbReference>
<keyword evidence="2" id="KW-0520">NAD</keyword>
<proteinExistence type="inferred from homology"/>
<feature type="domain" description="D-isomer specific 2-hydroxyacid dehydrogenase catalytic" evidence="4">
    <location>
        <begin position="27"/>
        <end position="307"/>
    </location>
</feature>
<dbReference type="SUPFAM" id="SSF51735">
    <property type="entry name" value="NAD(P)-binding Rossmann-fold domains"/>
    <property type="match status" value="1"/>
</dbReference>
<gene>
    <name evidence="6" type="ORF">OF850_00835</name>
</gene>
<dbReference type="InterPro" id="IPR050223">
    <property type="entry name" value="D-isomer_2-hydroxyacid_DH"/>
</dbReference>
<evidence type="ECO:0000256" key="2">
    <source>
        <dbReference type="ARBA" id="ARBA00023027"/>
    </source>
</evidence>